<evidence type="ECO:0000256" key="4">
    <source>
        <dbReference type="SAM" id="MobiDB-lite"/>
    </source>
</evidence>
<protein>
    <submittedName>
        <fullName evidence="5">Ankyrin</fullName>
    </submittedName>
</protein>
<dbReference type="Gene3D" id="1.25.40.20">
    <property type="entry name" value="Ankyrin repeat-containing domain"/>
    <property type="match status" value="1"/>
</dbReference>
<evidence type="ECO:0000313" key="6">
    <source>
        <dbReference type="Proteomes" id="UP000250266"/>
    </source>
</evidence>
<dbReference type="PANTHER" id="PTHR24180">
    <property type="entry name" value="CYCLIN-DEPENDENT KINASE INHIBITOR 2C-RELATED"/>
    <property type="match status" value="1"/>
</dbReference>
<dbReference type="PANTHER" id="PTHR24180:SF45">
    <property type="entry name" value="POLY [ADP-RIBOSE] POLYMERASE TANKYRASE"/>
    <property type="match status" value="1"/>
</dbReference>
<dbReference type="InterPro" id="IPR036770">
    <property type="entry name" value="Ankyrin_rpt-contain_sf"/>
</dbReference>
<dbReference type="SMART" id="SM00248">
    <property type="entry name" value="ANK"/>
    <property type="match status" value="5"/>
</dbReference>
<dbReference type="InterPro" id="IPR002110">
    <property type="entry name" value="Ankyrin_rpt"/>
</dbReference>
<feature type="region of interest" description="Disordered" evidence="4">
    <location>
        <begin position="313"/>
        <end position="335"/>
    </location>
</feature>
<evidence type="ECO:0000313" key="5">
    <source>
        <dbReference type="EMBL" id="OCK83979.1"/>
    </source>
</evidence>
<dbReference type="SUPFAM" id="SSF48403">
    <property type="entry name" value="Ankyrin repeat"/>
    <property type="match status" value="1"/>
</dbReference>
<evidence type="ECO:0000256" key="3">
    <source>
        <dbReference type="PROSITE-ProRule" id="PRU00023"/>
    </source>
</evidence>
<dbReference type="Pfam" id="PF00023">
    <property type="entry name" value="Ank"/>
    <property type="match status" value="1"/>
</dbReference>
<keyword evidence="6" id="KW-1185">Reference proteome</keyword>
<keyword evidence="2 3" id="KW-0040">ANK repeat</keyword>
<accession>A0A8E2EHL8</accession>
<dbReference type="Pfam" id="PF12796">
    <property type="entry name" value="Ank_2"/>
    <property type="match status" value="1"/>
</dbReference>
<dbReference type="Proteomes" id="UP000250266">
    <property type="component" value="Unassembled WGS sequence"/>
</dbReference>
<dbReference type="AlphaFoldDB" id="A0A8E2EHL8"/>
<dbReference type="PROSITE" id="PS50088">
    <property type="entry name" value="ANK_REPEAT"/>
    <property type="match status" value="1"/>
</dbReference>
<organism evidence="5 6">
    <name type="scientific">Lepidopterella palustris CBS 459.81</name>
    <dbReference type="NCBI Taxonomy" id="1314670"/>
    <lineage>
        <taxon>Eukaryota</taxon>
        <taxon>Fungi</taxon>
        <taxon>Dikarya</taxon>
        <taxon>Ascomycota</taxon>
        <taxon>Pezizomycotina</taxon>
        <taxon>Dothideomycetes</taxon>
        <taxon>Pleosporomycetidae</taxon>
        <taxon>Mytilinidiales</taxon>
        <taxon>Argynnaceae</taxon>
        <taxon>Lepidopterella</taxon>
    </lineage>
</organism>
<dbReference type="EMBL" id="KV744847">
    <property type="protein sequence ID" value="OCK83979.1"/>
    <property type="molecule type" value="Genomic_DNA"/>
</dbReference>
<dbReference type="InterPro" id="IPR051637">
    <property type="entry name" value="Ank_repeat_dom-contain_49"/>
</dbReference>
<proteinExistence type="predicted"/>
<reference evidence="5 6" key="1">
    <citation type="journal article" date="2016" name="Nat. Commun.">
        <title>Ectomycorrhizal ecology is imprinted in the genome of the dominant symbiotic fungus Cenococcum geophilum.</title>
        <authorList>
            <consortium name="DOE Joint Genome Institute"/>
            <person name="Peter M."/>
            <person name="Kohler A."/>
            <person name="Ohm R.A."/>
            <person name="Kuo A."/>
            <person name="Krutzmann J."/>
            <person name="Morin E."/>
            <person name="Arend M."/>
            <person name="Barry K.W."/>
            <person name="Binder M."/>
            <person name="Choi C."/>
            <person name="Clum A."/>
            <person name="Copeland A."/>
            <person name="Grisel N."/>
            <person name="Haridas S."/>
            <person name="Kipfer T."/>
            <person name="LaButti K."/>
            <person name="Lindquist E."/>
            <person name="Lipzen A."/>
            <person name="Maire R."/>
            <person name="Meier B."/>
            <person name="Mihaltcheva S."/>
            <person name="Molinier V."/>
            <person name="Murat C."/>
            <person name="Poggeler S."/>
            <person name="Quandt C.A."/>
            <person name="Sperisen C."/>
            <person name="Tritt A."/>
            <person name="Tisserant E."/>
            <person name="Crous P.W."/>
            <person name="Henrissat B."/>
            <person name="Nehls U."/>
            <person name="Egli S."/>
            <person name="Spatafora J.W."/>
            <person name="Grigoriev I.V."/>
            <person name="Martin F.M."/>
        </authorList>
    </citation>
    <scope>NUCLEOTIDE SEQUENCE [LARGE SCALE GENOMIC DNA]</scope>
    <source>
        <strain evidence="5 6">CBS 459.81</strain>
    </source>
</reference>
<keyword evidence="1" id="KW-0677">Repeat</keyword>
<dbReference type="OrthoDB" id="3946185at2759"/>
<feature type="repeat" description="ANK" evidence="3">
    <location>
        <begin position="95"/>
        <end position="127"/>
    </location>
</feature>
<gene>
    <name evidence="5" type="ORF">K432DRAFT_401524</name>
</gene>
<name>A0A8E2EHL8_9PEZI</name>
<evidence type="ECO:0000256" key="2">
    <source>
        <dbReference type="ARBA" id="ARBA00023043"/>
    </source>
</evidence>
<sequence>MTSKPRYRLLAVDSFLRKRGFYGYFVFNTRQESWNMRTCMGYNPPAWPNLSTSWLASCGAELSNRTILPSEFGFSVTSAYPGERVWAPSGSNYVHWKTPLLLAIEGEYLGAIRLLLEAGADPIIGDDDQIDCESKHIDFFRLLHKENYVDFNTCYGRQGWSAFQTAVRVERGAVESLKMLANYGVDLCTITHDGRTRLHMAAELTIEPGVVSFLVNSGCRQHIDKQDHWGWTPLHYAIVAEFYGRYPYPFEKVASLLSEGARTDLKGRHMPFVSPTQIPGTFTAMELSASLKPSLLNEFIQELMKNGRDIHLEVDKQPSEGAMEDVNTQRMEDPR</sequence>
<evidence type="ECO:0000256" key="1">
    <source>
        <dbReference type="ARBA" id="ARBA00022737"/>
    </source>
</evidence>